<dbReference type="GO" id="GO:0003723">
    <property type="term" value="F:RNA binding"/>
    <property type="evidence" value="ECO:0007669"/>
    <property type="project" value="UniProtKB-UniRule"/>
</dbReference>
<dbReference type="PANTHER" id="PTHR22948">
    <property type="entry name" value="TUDOR DOMAIN CONTAINING PROTEIN"/>
    <property type="match status" value="1"/>
</dbReference>
<sequence>MDSGQGSSEIEPETLFGPANFPASNQEQYIFYDFEIPQMLVGRLIGRKGAFINKIKAATDATVIVHPHKNRKLKLCSVEGTKQQIELTAGVVVEVRVSAVVSGGELWVQQPLHPSYSALHRLQTCMNLNYGDGSNTPPLPGPISDGTVCVAHINDHWMRCQVLSSINAMSVVLLLDIGGTVTVPSSSLRQIRYDYMTLPFQASQCFLHGVQPVTGDMWSDTATSVMEELVSGVILFAVVVSYTEDYVPLINLYRRDKDQFVLLNEKLVELDHAQWISPQHSS</sequence>
<dbReference type="InterPro" id="IPR004087">
    <property type="entry name" value="KH_dom"/>
</dbReference>
<dbReference type="InterPro" id="IPR004088">
    <property type="entry name" value="KH_dom_type_1"/>
</dbReference>
<dbReference type="Proteomes" id="UP000324222">
    <property type="component" value="Unassembled WGS sequence"/>
</dbReference>
<dbReference type="Pfam" id="PF00567">
    <property type="entry name" value="TUDOR"/>
    <property type="match status" value="1"/>
</dbReference>
<dbReference type="Gene3D" id="2.40.50.90">
    <property type="match status" value="1"/>
</dbReference>
<accession>A0A5B7ERF3</accession>
<proteinExistence type="predicted"/>
<dbReference type="Pfam" id="PF00013">
    <property type="entry name" value="KH_1"/>
    <property type="match status" value="1"/>
</dbReference>
<keyword evidence="1" id="KW-0694">RNA-binding</keyword>
<dbReference type="Gene3D" id="3.30.1370.10">
    <property type="entry name" value="K Homology domain, type 1"/>
    <property type="match status" value="1"/>
</dbReference>
<keyword evidence="5" id="KW-1185">Reference proteome</keyword>
<evidence type="ECO:0000259" key="3">
    <source>
        <dbReference type="PROSITE" id="PS50304"/>
    </source>
</evidence>
<evidence type="ECO:0000313" key="5">
    <source>
        <dbReference type="Proteomes" id="UP000324222"/>
    </source>
</evidence>
<dbReference type="PANTHER" id="PTHR22948:SF65">
    <property type="entry name" value="A-KINASE ANCHORING PROTEIN 1"/>
    <property type="match status" value="1"/>
</dbReference>
<dbReference type="GO" id="GO:0010468">
    <property type="term" value="P:regulation of gene expression"/>
    <property type="evidence" value="ECO:0007669"/>
    <property type="project" value="UniProtKB-ARBA"/>
</dbReference>
<feature type="domain" description="Tudor" evidence="3">
    <location>
        <begin position="142"/>
        <end position="198"/>
    </location>
</feature>
<reference evidence="4 5" key="1">
    <citation type="submission" date="2019-05" db="EMBL/GenBank/DDBJ databases">
        <title>Another draft genome of Portunus trituberculatus and its Hox gene families provides insights of decapod evolution.</title>
        <authorList>
            <person name="Jeong J.-H."/>
            <person name="Song I."/>
            <person name="Kim S."/>
            <person name="Choi T."/>
            <person name="Kim D."/>
            <person name="Ryu S."/>
            <person name="Kim W."/>
        </authorList>
    </citation>
    <scope>NUCLEOTIDE SEQUENCE [LARGE SCALE GENOMIC DNA]</scope>
    <source>
        <tissue evidence="4">Muscle</tissue>
    </source>
</reference>
<keyword evidence="4" id="KW-0418">Kinase</keyword>
<dbReference type="SUPFAM" id="SSF54791">
    <property type="entry name" value="Eukaryotic type KH-domain (KH-domain type I)"/>
    <property type="match status" value="1"/>
</dbReference>
<dbReference type="PROSITE" id="PS50084">
    <property type="entry name" value="KH_TYPE_1"/>
    <property type="match status" value="1"/>
</dbReference>
<protein>
    <submittedName>
        <fullName evidence="4">A-kinase anchor protein 1, mitochondrial</fullName>
    </submittedName>
</protein>
<dbReference type="OrthoDB" id="10069557at2759"/>
<dbReference type="PROSITE" id="PS50304">
    <property type="entry name" value="TUDOR"/>
    <property type="match status" value="1"/>
</dbReference>
<feature type="region of interest" description="Disordered" evidence="2">
    <location>
        <begin position="1"/>
        <end position="20"/>
    </location>
</feature>
<organism evidence="4 5">
    <name type="scientific">Portunus trituberculatus</name>
    <name type="common">Swimming crab</name>
    <name type="synonym">Neptunus trituberculatus</name>
    <dbReference type="NCBI Taxonomy" id="210409"/>
    <lineage>
        <taxon>Eukaryota</taxon>
        <taxon>Metazoa</taxon>
        <taxon>Ecdysozoa</taxon>
        <taxon>Arthropoda</taxon>
        <taxon>Crustacea</taxon>
        <taxon>Multicrustacea</taxon>
        <taxon>Malacostraca</taxon>
        <taxon>Eumalacostraca</taxon>
        <taxon>Eucarida</taxon>
        <taxon>Decapoda</taxon>
        <taxon>Pleocyemata</taxon>
        <taxon>Brachyura</taxon>
        <taxon>Eubrachyura</taxon>
        <taxon>Portunoidea</taxon>
        <taxon>Portunidae</taxon>
        <taxon>Portuninae</taxon>
        <taxon>Portunus</taxon>
    </lineage>
</organism>
<gene>
    <name evidence="4" type="primary">AKAP1</name>
    <name evidence="4" type="ORF">E2C01_028939</name>
</gene>
<evidence type="ECO:0000256" key="2">
    <source>
        <dbReference type="SAM" id="MobiDB-lite"/>
    </source>
</evidence>
<dbReference type="InterPro" id="IPR050621">
    <property type="entry name" value="Tudor_domain_containing"/>
</dbReference>
<keyword evidence="4" id="KW-0808">Transferase</keyword>
<dbReference type="Gene3D" id="2.30.30.140">
    <property type="match status" value="1"/>
</dbReference>
<dbReference type="InterPro" id="IPR036612">
    <property type="entry name" value="KH_dom_type_1_sf"/>
</dbReference>
<comment type="caution">
    <text evidence="4">The sequence shown here is derived from an EMBL/GenBank/DDBJ whole genome shotgun (WGS) entry which is preliminary data.</text>
</comment>
<evidence type="ECO:0000313" key="4">
    <source>
        <dbReference type="EMBL" id="MPC35513.1"/>
    </source>
</evidence>
<evidence type="ECO:0000256" key="1">
    <source>
        <dbReference type="PROSITE-ProRule" id="PRU00117"/>
    </source>
</evidence>
<dbReference type="InterPro" id="IPR002999">
    <property type="entry name" value="Tudor"/>
</dbReference>
<dbReference type="GO" id="GO:0016301">
    <property type="term" value="F:kinase activity"/>
    <property type="evidence" value="ECO:0007669"/>
    <property type="project" value="UniProtKB-KW"/>
</dbReference>
<dbReference type="AlphaFoldDB" id="A0A5B7ERF3"/>
<dbReference type="SUPFAM" id="SSF63748">
    <property type="entry name" value="Tudor/PWWP/MBT"/>
    <property type="match status" value="1"/>
</dbReference>
<dbReference type="InterPro" id="IPR035437">
    <property type="entry name" value="SNase_OB-fold_sf"/>
</dbReference>
<dbReference type="GO" id="GO:0005739">
    <property type="term" value="C:mitochondrion"/>
    <property type="evidence" value="ECO:0007669"/>
    <property type="project" value="UniProtKB-ARBA"/>
</dbReference>
<dbReference type="EMBL" id="VSRR010003294">
    <property type="protein sequence ID" value="MPC35513.1"/>
    <property type="molecule type" value="Genomic_DNA"/>
</dbReference>
<name>A0A5B7ERF3_PORTR</name>
<dbReference type="SMART" id="SM00322">
    <property type="entry name" value="KH"/>
    <property type="match status" value="1"/>
</dbReference>